<dbReference type="InterPro" id="IPR043148">
    <property type="entry name" value="TagF_C"/>
</dbReference>
<dbReference type="HOGENOM" id="CLU_780148_0_0_0"/>
<dbReference type="OrthoDB" id="1113428at2"/>
<dbReference type="Pfam" id="PF04464">
    <property type="entry name" value="Glyphos_transf"/>
    <property type="match status" value="1"/>
</dbReference>
<reference evidence="1 2" key="1">
    <citation type="journal article" date="2008" name="J. Bacteriol.">
        <title>'Candidatus Cloacamonas acidaminovorans': genome sequence reconstruction provides a first glimpse of a new bacterial division.</title>
        <authorList>
            <person name="Pelletier E."/>
            <person name="Kreimeyer A."/>
            <person name="Bocs S."/>
            <person name="Rouy Z."/>
            <person name="Gyapay G."/>
            <person name="Chouari R."/>
            <person name="Riviere D."/>
            <person name="Ganesan A."/>
            <person name="Daegelen P."/>
            <person name="Sghir A."/>
            <person name="Cohen G.N."/>
            <person name="Medigue C."/>
            <person name="Weissenbach J."/>
            <person name="Le Paslier D."/>
        </authorList>
    </citation>
    <scope>NUCLEOTIDE SEQUENCE [LARGE SCALE GENOMIC DNA]</scope>
    <source>
        <strain evidence="2">Evry</strain>
    </source>
</reference>
<dbReference type="InterPro" id="IPR007554">
    <property type="entry name" value="Glycerophosphate_synth"/>
</dbReference>
<keyword evidence="2" id="KW-1185">Reference proteome</keyword>
<dbReference type="SUPFAM" id="SSF53756">
    <property type="entry name" value="UDP-Glycosyltransferase/glycogen phosphorylase"/>
    <property type="match status" value="1"/>
</dbReference>
<dbReference type="AlphaFoldDB" id="B0VJX4"/>
<dbReference type="Gene3D" id="3.40.50.12580">
    <property type="match status" value="1"/>
</dbReference>
<sequence>MKKIKLLFRIGYAYHKSAFDPIIDLLLNNDKYDVWFSLDMEKIKYFIFEFPYRNQIIEDWKKLGYRFTNETKGFDIVISGDTLHNAKDYGKTLLIFLNHGTGIKNILYRNLARSPGVKYQIFVEGQHRVDSLLKCPYLGKSEVHLIGLPKLDYYFQGKFNREEVLQRWGLNPAKKTILFAPTYKPTCMYEIKDDIFEQTRDYNLIIKLHPYSWMGKYAPHKQHRIFEKRVKKYPHSVLLPFIEFNIVPYYAAADTVLSEASSTVFDFIALNKFGIVYDLACDKLNHSDGQPLLEIDNREFLKGAYPHIQNGKQLPEAIATALNPTLDMIAKADEYRQRYFYGLDGKAAIRFVEKMEELYYEGGHENGV</sequence>
<dbReference type="STRING" id="459349.CLOAM0422"/>
<name>B0VJX4_CLOAI</name>
<protein>
    <recommendedName>
        <fullName evidence="3">CDP-glycerol glycerophosphotransferase</fullName>
    </recommendedName>
</protein>
<dbReference type="eggNOG" id="COG1887">
    <property type="taxonomic scope" value="Bacteria"/>
</dbReference>
<evidence type="ECO:0000313" key="2">
    <source>
        <dbReference type="Proteomes" id="UP000002019"/>
    </source>
</evidence>
<dbReference type="RefSeq" id="WP_015424186.1">
    <property type="nucleotide sequence ID" value="NC_020449.1"/>
</dbReference>
<evidence type="ECO:0000313" key="1">
    <source>
        <dbReference type="EMBL" id="CAO80325.1"/>
    </source>
</evidence>
<organism evidence="1 2">
    <name type="scientific">Cloacimonas acidaminovorans (strain Evry)</name>
    <dbReference type="NCBI Taxonomy" id="459349"/>
    <lineage>
        <taxon>Bacteria</taxon>
        <taxon>Pseudomonadati</taxon>
        <taxon>Candidatus Cloacimonadota</taxon>
        <taxon>Candidatus Cloacimonadia</taxon>
        <taxon>Candidatus Cloacimonadales</taxon>
        <taxon>Candidatus Cloacimonadaceae</taxon>
        <taxon>Candidatus Cloacimonas</taxon>
    </lineage>
</organism>
<dbReference type="GO" id="GO:0016020">
    <property type="term" value="C:membrane"/>
    <property type="evidence" value="ECO:0007669"/>
    <property type="project" value="InterPro"/>
</dbReference>
<dbReference type="GO" id="GO:0047355">
    <property type="term" value="F:CDP-glycerol glycerophosphotransferase activity"/>
    <property type="evidence" value="ECO:0007669"/>
    <property type="project" value="InterPro"/>
</dbReference>
<proteinExistence type="predicted"/>
<dbReference type="EMBL" id="CU466930">
    <property type="protein sequence ID" value="CAO80325.1"/>
    <property type="molecule type" value="Genomic_DNA"/>
</dbReference>
<dbReference type="Proteomes" id="UP000002019">
    <property type="component" value="Chromosome"/>
</dbReference>
<dbReference type="KEGG" id="caci:CLOAM0422"/>
<evidence type="ECO:0008006" key="3">
    <source>
        <dbReference type="Google" id="ProtNLM"/>
    </source>
</evidence>
<gene>
    <name evidence="1" type="ordered locus">CLOAM0422</name>
</gene>
<accession>B0VJX4</accession>